<evidence type="ECO:0000313" key="2">
    <source>
        <dbReference type="Proteomes" id="UP000605986"/>
    </source>
</evidence>
<accession>A0A8H4NXP0</accession>
<organism evidence="1 2">
    <name type="scientific">Fusarium austroafricanum</name>
    <dbReference type="NCBI Taxonomy" id="2364996"/>
    <lineage>
        <taxon>Eukaryota</taxon>
        <taxon>Fungi</taxon>
        <taxon>Dikarya</taxon>
        <taxon>Ascomycota</taxon>
        <taxon>Pezizomycotina</taxon>
        <taxon>Sordariomycetes</taxon>
        <taxon>Hypocreomycetidae</taxon>
        <taxon>Hypocreales</taxon>
        <taxon>Nectriaceae</taxon>
        <taxon>Fusarium</taxon>
        <taxon>Fusarium concolor species complex</taxon>
    </lineage>
</organism>
<comment type="caution">
    <text evidence="1">The sequence shown here is derived from an EMBL/GenBank/DDBJ whole genome shotgun (WGS) entry which is preliminary data.</text>
</comment>
<gene>
    <name evidence="1" type="ORF">F53441_2570</name>
</gene>
<evidence type="ECO:0000313" key="1">
    <source>
        <dbReference type="EMBL" id="KAF4455009.1"/>
    </source>
</evidence>
<keyword evidence="2" id="KW-1185">Reference proteome</keyword>
<name>A0A8H4NXP0_9HYPO</name>
<protein>
    <submittedName>
        <fullName evidence="1">Uncharacterized protein</fullName>
    </submittedName>
</protein>
<dbReference type="EMBL" id="JAADJG010000108">
    <property type="protein sequence ID" value="KAF4455009.1"/>
    <property type="molecule type" value="Genomic_DNA"/>
</dbReference>
<dbReference type="Proteomes" id="UP000605986">
    <property type="component" value="Unassembled WGS sequence"/>
</dbReference>
<sequence length="340" mass="38047">MPSCSSQTSFVAGRQQGQCPKARGNWAVLDYLATGRENQISREIDIAQQEVSAYLAHATSFPTQLSRWFTGTPRPGPPVPEVKRTYDRDFHGLPLFPFENLPDEDDFALPRETDVCAPRCNEAEWRYGMAFRESQDQSPDISSLFDIETDYLSSARALSHQDAHIAAGKHVLPASDIFILSPKHLADPMTLDTVRWPFLSSESDEESDEEYNMEFVGETESRNLNFSLRKPAHRTVHIVTGADHKAWQSCTASIASLSHTDEFSLDSETPITSSNTSSLTLVDDSADAGWCDEFEEEDKEEEETIAVRSVRLTRVGQPTLIEMSRSDNTKRADSRIGCAF</sequence>
<dbReference type="AlphaFoldDB" id="A0A8H4NXP0"/>
<dbReference type="OrthoDB" id="5106955at2759"/>
<proteinExistence type="predicted"/>
<reference evidence="1" key="1">
    <citation type="submission" date="2020-01" db="EMBL/GenBank/DDBJ databases">
        <title>Identification and distribution of gene clusters putatively required for synthesis of sphingolipid metabolism inhibitors in phylogenetically diverse species of the filamentous fungus Fusarium.</title>
        <authorList>
            <person name="Kim H.-S."/>
            <person name="Busman M."/>
            <person name="Brown D.W."/>
            <person name="Divon H."/>
            <person name="Uhlig S."/>
            <person name="Proctor R.H."/>
        </authorList>
    </citation>
    <scope>NUCLEOTIDE SEQUENCE</scope>
    <source>
        <strain evidence="1">NRRL 53441</strain>
    </source>
</reference>